<dbReference type="InterPro" id="IPR000719">
    <property type="entry name" value="Prot_kinase_dom"/>
</dbReference>
<sequence length="426" mass="46718">MAGPSPAHAPLSASLSFGGVHLSPPYGDRMKRLRGCFNPKDLGTGETDSPLDPPGLVFYWVAFSGGFVGIEHRFAGFEVILFRCFLEAGPTGSEDDDTSFTLTVETFSFEEFSAATDNFSKNLRIGSGGQGIVYEGHLPSIGQRLTSLDFAYKQRAFLREVYVLNSHPHIVKLPGCCSEGTERLLVYEYEEGGTLHQRLSGTFSPKISDFGTAKIAPAGDELIAVASGMVGMVGYMSPEIANQTNPTVMSDTYSFGVVLLELITGKTTIDESKEGEERNLVYWIIISQITPLQAANKKKNGNFEELLDPRLRGSVSRMVLSESLNVVDKCIESEAVGRPQIGEIIKALRHVVSIWMILRVHRHQQRGLLIIRRRIAAGRRLRGPSERLRCPRRYSIGWVAPVVEAAEAAIQASPGVAWHDRPGAQP</sequence>
<keyword evidence="2" id="KW-0723">Serine/threonine-protein kinase</keyword>
<dbReference type="PANTHER" id="PTHR47985">
    <property type="entry name" value="OS07G0668900 PROTEIN"/>
    <property type="match status" value="1"/>
</dbReference>
<evidence type="ECO:0000256" key="2">
    <source>
        <dbReference type="ARBA" id="ARBA00022527"/>
    </source>
</evidence>
<dbReference type="OrthoDB" id="4062651at2759"/>
<dbReference type="SUPFAM" id="SSF56112">
    <property type="entry name" value="Protein kinase-like (PK-like)"/>
    <property type="match status" value="1"/>
</dbReference>
<feature type="domain" description="Protein kinase" evidence="4">
    <location>
        <begin position="119"/>
        <end position="356"/>
    </location>
</feature>
<reference evidence="5" key="1">
    <citation type="submission" date="2020-10" db="EMBL/GenBank/DDBJ databases">
        <authorList>
            <person name="Han B."/>
            <person name="Lu T."/>
            <person name="Zhao Q."/>
            <person name="Huang X."/>
            <person name="Zhao Y."/>
        </authorList>
    </citation>
    <scope>NUCLEOTIDE SEQUENCE</scope>
</reference>
<name>A0A811R465_9POAL</name>
<dbReference type="GO" id="GO:0005524">
    <property type="term" value="F:ATP binding"/>
    <property type="evidence" value="ECO:0007669"/>
    <property type="project" value="InterPro"/>
</dbReference>
<evidence type="ECO:0000259" key="4">
    <source>
        <dbReference type="PROSITE" id="PS50011"/>
    </source>
</evidence>
<evidence type="ECO:0000256" key="3">
    <source>
        <dbReference type="ARBA" id="ARBA00023136"/>
    </source>
</evidence>
<dbReference type="PANTHER" id="PTHR47985:SF16">
    <property type="entry name" value="RECEPTOR-LIKE CYTOPLASMIC KINASE 185"/>
    <property type="match status" value="1"/>
</dbReference>
<accession>A0A811R465</accession>
<dbReference type="PROSITE" id="PS50011">
    <property type="entry name" value="PROTEIN_KINASE_DOM"/>
    <property type="match status" value="1"/>
</dbReference>
<dbReference type="GO" id="GO:0016020">
    <property type="term" value="C:membrane"/>
    <property type="evidence" value="ECO:0007669"/>
    <property type="project" value="UniProtKB-SubCell"/>
</dbReference>
<keyword evidence="3" id="KW-0472">Membrane</keyword>
<organism evidence="5 6">
    <name type="scientific">Miscanthus lutarioriparius</name>
    <dbReference type="NCBI Taxonomy" id="422564"/>
    <lineage>
        <taxon>Eukaryota</taxon>
        <taxon>Viridiplantae</taxon>
        <taxon>Streptophyta</taxon>
        <taxon>Embryophyta</taxon>
        <taxon>Tracheophyta</taxon>
        <taxon>Spermatophyta</taxon>
        <taxon>Magnoliopsida</taxon>
        <taxon>Liliopsida</taxon>
        <taxon>Poales</taxon>
        <taxon>Poaceae</taxon>
        <taxon>PACMAD clade</taxon>
        <taxon>Panicoideae</taxon>
        <taxon>Andropogonodae</taxon>
        <taxon>Andropogoneae</taxon>
        <taxon>Saccharinae</taxon>
        <taxon>Miscanthus</taxon>
    </lineage>
</organism>
<dbReference type="InterPro" id="IPR011009">
    <property type="entry name" value="Kinase-like_dom_sf"/>
</dbReference>
<dbReference type="Pfam" id="PF00069">
    <property type="entry name" value="Pkinase"/>
    <property type="match status" value="1"/>
</dbReference>
<protein>
    <recommendedName>
        <fullName evidence="4">Protein kinase domain-containing protein</fullName>
    </recommendedName>
</protein>
<keyword evidence="6" id="KW-1185">Reference proteome</keyword>
<dbReference type="Proteomes" id="UP000604825">
    <property type="component" value="Unassembled WGS sequence"/>
</dbReference>
<dbReference type="InterPro" id="IPR001245">
    <property type="entry name" value="Ser-Thr/Tyr_kinase_cat_dom"/>
</dbReference>
<evidence type="ECO:0000256" key="1">
    <source>
        <dbReference type="ARBA" id="ARBA00004370"/>
    </source>
</evidence>
<comment type="subcellular location">
    <subcellularLocation>
        <location evidence="1">Membrane</location>
    </subcellularLocation>
</comment>
<dbReference type="Gene3D" id="3.30.200.20">
    <property type="entry name" value="Phosphorylase Kinase, domain 1"/>
    <property type="match status" value="1"/>
</dbReference>
<gene>
    <name evidence="5" type="ORF">NCGR_LOCUS48140</name>
</gene>
<dbReference type="Pfam" id="PF07714">
    <property type="entry name" value="PK_Tyr_Ser-Thr"/>
    <property type="match status" value="1"/>
</dbReference>
<keyword evidence="2" id="KW-0808">Transferase</keyword>
<dbReference type="GO" id="GO:0004674">
    <property type="term" value="F:protein serine/threonine kinase activity"/>
    <property type="evidence" value="ECO:0007669"/>
    <property type="project" value="UniProtKB-KW"/>
</dbReference>
<proteinExistence type="predicted"/>
<dbReference type="AlphaFoldDB" id="A0A811R465"/>
<dbReference type="EMBL" id="CAJGYO010000013">
    <property type="protein sequence ID" value="CAD6264835.1"/>
    <property type="molecule type" value="Genomic_DNA"/>
</dbReference>
<dbReference type="Gene3D" id="1.10.510.10">
    <property type="entry name" value="Transferase(Phosphotransferase) domain 1"/>
    <property type="match status" value="1"/>
</dbReference>
<evidence type="ECO:0000313" key="6">
    <source>
        <dbReference type="Proteomes" id="UP000604825"/>
    </source>
</evidence>
<comment type="caution">
    <text evidence="5">The sequence shown here is derived from an EMBL/GenBank/DDBJ whole genome shotgun (WGS) entry which is preliminary data.</text>
</comment>
<keyword evidence="2" id="KW-0418">Kinase</keyword>
<evidence type="ECO:0000313" key="5">
    <source>
        <dbReference type="EMBL" id="CAD6264835.1"/>
    </source>
</evidence>